<keyword evidence="4 9" id="KW-0812">Transmembrane</keyword>
<comment type="caution">
    <text evidence="11">The sequence shown here is derived from an EMBL/GenBank/DDBJ whole genome shotgun (WGS) entry which is preliminary data.</text>
</comment>
<dbReference type="GO" id="GO:0005351">
    <property type="term" value="F:carbohydrate:proton symporter activity"/>
    <property type="evidence" value="ECO:0007669"/>
    <property type="project" value="TreeGrafter"/>
</dbReference>
<dbReference type="InterPro" id="IPR003663">
    <property type="entry name" value="Sugar/inositol_transpt"/>
</dbReference>
<comment type="subcellular location">
    <subcellularLocation>
        <location evidence="1">Membrane</location>
        <topology evidence="1">Multi-pass membrane protein</topology>
    </subcellularLocation>
</comment>
<feature type="transmembrane region" description="Helical" evidence="9">
    <location>
        <begin position="391"/>
        <end position="409"/>
    </location>
</feature>
<dbReference type="InterPro" id="IPR020846">
    <property type="entry name" value="MFS_dom"/>
</dbReference>
<dbReference type="PANTHER" id="PTHR48022">
    <property type="entry name" value="PLASTIDIC GLUCOSE TRANSPORTER 4"/>
    <property type="match status" value="1"/>
</dbReference>
<feature type="transmembrane region" description="Helical" evidence="9">
    <location>
        <begin position="342"/>
        <end position="359"/>
    </location>
</feature>
<feature type="transmembrane region" description="Helical" evidence="9">
    <location>
        <begin position="415"/>
        <end position="436"/>
    </location>
</feature>
<evidence type="ECO:0000259" key="10">
    <source>
        <dbReference type="PROSITE" id="PS50850"/>
    </source>
</evidence>
<dbReference type="NCBIfam" id="TIGR00879">
    <property type="entry name" value="SP"/>
    <property type="match status" value="1"/>
</dbReference>
<dbReference type="PROSITE" id="PS00216">
    <property type="entry name" value="SUGAR_TRANSPORT_1"/>
    <property type="match status" value="1"/>
</dbReference>
<dbReference type="Gene3D" id="1.20.1250.20">
    <property type="entry name" value="MFS general substrate transporter like domains"/>
    <property type="match status" value="1"/>
</dbReference>
<proteinExistence type="inferred from homology"/>
<dbReference type="EMBL" id="JABWAB010000007">
    <property type="protein sequence ID" value="KAF6047036.1"/>
    <property type="molecule type" value="Genomic_DNA"/>
</dbReference>
<dbReference type="FunFam" id="1.20.1250.20:FF:000313">
    <property type="entry name" value="MFS quinate transporter"/>
    <property type="match status" value="1"/>
</dbReference>
<feature type="transmembrane region" description="Helical" evidence="9">
    <location>
        <begin position="457"/>
        <end position="477"/>
    </location>
</feature>
<feature type="compositionally biased region" description="Polar residues" evidence="8">
    <location>
        <begin position="17"/>
        <end position="26"/>
    </location>
</feature>
<evidence type="ECO:0000256" key="7">
    <source>
        <dbReference type="RuleBase" id="RU003346"/>
    </source>
</evidence>
<evidence type="ECO:0000256" key="2">
    <source>
        <dbReference type="ARBA" id="ARBA00010992"/>
    </source>
</evidence>
<protein>
    <submittedName>
        <fullName evidence="11">MFS transporter, sugar porter (SP) family protein</fullName>
    </submittedName>
</protein>
<feature type="transmembrane region" description="Helical" evidence="9">
    <location>
        <begin position="483"/>
        <end position="502"/>
    </location>
</feature>
<evidence type="ECO:0000313" key="11">
    <source>
        <dbReference type="EMBL" id="KAF6047036.1"/>
    </source>
</evidence>
<accession>A0A8X7NGY4</accession>
<dbReference type="Pfam" id="PF00083">
    <property type="entry name" value="Sugar_tr"/>
    <property type="match status" value="1"/>
</dbReference>
<dbReference type="PROSITE" id="PS50850">
    <property type="entry name" value="MFS"/>
    <property type="match status" value="1"/>
</dbReference>
<evidence type="ECO:0000256" key="4">
    <source>
        <dbReference type="ARBA" id="ARBA00022692"/>
    </source>
</evidence>
<dbReference type="InterPro" id="IPR036259">
    <property type="entry name" value="MFS_trans_sf"/>
</dbReference>
<dbReference type="PROSITE" id="PS00217">
    <property type="entry name" value="SUGAR_TRANSPORT_2"/>
    <property type="match status" value="1"/>
</dbReference>
<reference evidence="11" key="1">
    <citation type="submission" date="2020-03" db="EMBL/GenBank/DDBJ databases">
        <title>FDA dAtabase for Regulatory Grade micrObial Sequences (FDA-ARGOS): Supporting development and validation of Infectious Disease Dx tests.</title>
        <authorList>
            <person name="Campos J."/>
            <person name="Goldberg B."/>
            <person name="Tallon L."/>
            <person name="Sadzewicz L."/>
            <person name="Vavikolanu K."/>
            <person name="Mehta A."/>
            <person name="Aluvathingal J."/>
            <person name="Nadendla S."/>
            <person name="Nandy P."/>
            <person name="Geyer C."/>
            <person name="Yan Y."/>
            <person name="Sichtig H."/>
        </authorList>
    </citation>
    <scope>NUCLEOTIDE SEQUENCE [LARGE SCALE GENOMIC DNA]</scope>
    <source>
        <strain evidence="11">FDAARGOS_652</strain>
    </source>
</reference>
<keyword evidence="6 9" id="KW-0472">Membrane</keyword>
<evidence type="ECO:0000313" key="12">
    <source>
        <dbReference type="Proteomes" id="UP000590412"/>
    </source>
</evidence>
<dbReference type="OrthoDB" id="508119at2759"/>
<feature type="domain" description="Major facilitator superfamily (MFS) profile" evidence="10">
    <location>
        <begin position="76"/>
        <end position="546"/>
    </location>
</feature>
<evidence type="ECO:0000256" key="6">
    <source>
        <dbReference type="ARBA" id="ARBA00023136"/>
    </source>
</evidence>
<feature type="transmembrane region" description="Helical" evidence="9">
    <location>
        <begin position="210"/>
        <end position="231"/>
    </location>
</feature>
<feature type="region of interest" description="Disordered" evidence="8">
    <location>
        <begin position="1"/>
        <end position="46"/>
    </location>
</feature>
<comment type="similarity">
    <text evidence="2 7">Belongs to the major facilitator superfamily. Sugar transporter (TC 2.A.1.1) family.</text>
</comment>
<feature type="transmembrane region" description="Helical" evidence="9">
    <location>
        <begin position="251"/>
        <end position="274"/>
    </location>
</feature>
<dbReference type="Proteomes" id="UP000590412">
    <property type="component" value="Unassembled WGS sequence"/>
</dbReference>
<dbReference type="PANTHER" id="PTHR48022:SF8">
    <property type="entry name" value="MAJOR FACILITATOR SUPERFAMILY (MFS) PROFILE DOMAIN-CONTAINING PROTEIN-RELATED"/>
    <property type="match status" value="1"/>
</dbReference>
<dbReference type="GO" id="GO:0016020">
    <property type="term" value="C:membrane"/>
    <property type="evidence" value="ECO:0007669"/>
    <property type="project" value="UniProtKB-SubCell"/>
</dbReference>
<gene>
    <name evidence="11" type="ORF">FOB60_004572</name>
</gene>
<dbReference type="SUPFAM" id="SSF103473">
    <property type="entry name" value="MFS general substrate transporter"/>
    <property type="match status" value="1"/>
</dbReference>
<organism evidence="11 12">
    <name type="scientific">Candida parapsilosis</name>
    <name type="common">Yeast</name>
    <dbReference type="NCBI Taxonomy" id="5480"/>
    <lineage>
        <taxon>Eukaryota</taxon>
        <taxon>Fungi</taxon>
        <taxon>Dikarya</taxon>
        <taxon>Ascomycota</taxon>
        <taxon>Saccharomycotina</taxon>
        <taxon>Pichiomycetes</taxon>
        <taxon>Debaryomycetaceae</taxon>
        <taxon>Candida/Lodderomyces clade</taxon>
        <taxon>Candida</taxon>
    </lineage>
</organism>
<evidence type="ECO:0000256" key="3">
    <source>
        <dbReference type="ARBA" id="ARBA00022448"/>
    </source>
</evidence>
<evidence type="ECO:0000256" key="9">
    <source>
        <dbReference type="SAM" id="Phobius"/>
    </source>
</evidence>
<evidence type="ECO:0000256" key="8">
    <source>
        <dbReference type="SAM" id="MobiDB-lite"/>
    </source>
</evidence>
<keyword evidence="5 9" id="KW-1133">Transmembrane helix</keyword>
<sequence length="641" mass="70807">MFPLSKKYEKSDAAVTQVESNKANDVQSEKSQDVITAEPYPSHEDDNKKSFWSRFRFSVDTTDHPPQIFNKTLYLSIFVFGMFGAGRGLDEGNISGNIALPAFKQRFGLSDESKSENELANLKSNITSMVQLGSIGGAIIAMKSVDFLGRIRALQLVCILWVVGVIIEISSNSVGQLYAGRLIEGLAIGQTTSIGPVYMSEVAPSPIRGMANCIFAGAVYLGIMLSYFANYGSALHIPSETSDGSPNDKQWRVTLSTKIIMAGLIFISSFFWCVESPRWLLKHGKSQEAIDKLSKLRHLPNDHPYIIAEISDINEQVMAEKEATKNQSLWSMFKQIVTVKSIAYRFVFIAGATQVLGQWSGANAVTIYASELFSLIGVTGIGTLKMSAVLGVVKFVSAYLSAFFIIDILGRKRAIYIGICGQMMCLLYYAIFLTVVPEAAEKGVVITGSAKRASQGALAAIFLSGTFWTVGFNSIQYLIGGEIFPLGIRSFAQSLVMILHFANQYGNSKALPKMMIAMNSYGAFYFFVGVLCISLVWAFFLPELKGRSLESIEEVFTLPWYDLRRCNKLVPDHSQIHKVKYTNSRGNTGFDHIHFDLEKNKPSVELVEDLMKHDEGKASNGGGGSRRQHDDDDDDDDEKKI</sequence>
<dbReference type="InterPro" id="IPR005828">
    <property type="entry name" value="MFS_sugar_transport-like"/>
</dbReference>
<name>A0A8X7NGY4_CANPA</name>
<dbReference type="AlphaFoldDB" id="A0A8X7NGY4"/>
<evidence type="ECO:0000256" key="5">
    <source>
        <dbReference type="ARBA" id="ARBA00022989"/>
    </source>
</evidence>
<dbReference type="PRINTS" id="PR00171">
    <property type="entry name" value="SUGRTRNSPORT"/>
</dbReference>
<feature type="transmembrane region" description="Helical" evidence="9">
    <location>
        <begin position="365"/>
        <end position="384"/>
    </location>
</feature>
<feature type="compositionally biased region" description="Acidic residues" evidence="8">
    <location>
        <begin position="631"/>
        <end position="641"/>
    </location>
</feature>
<keyword evidence="3 7" id="KW-0813">Transport</keyword>
<dbReference type="InterPro" id="IPR005829">
    <property type="entry name" value="Sugar_transporter_CS"/>
</dbReference>
<feature type="region of interest" description="Disordered" evidence="8">
    <location>
        <begin position="609"/>
        <end position="641"/>
    </location>
</feature>
<feature type="transmembrane region" description="Helical" evidence="9">
    <location>
        <begin position="523"/>
        <end position="541"/>
    </location>
</feature>
<feature type="compositionally biased region" description="Basic and acidic residues" evidence="8">
    <location>
        <begin position="1"/>
        <end position="12"/>
    </location>
</feature>
<feature type="transmembrane region" description="Helical" evidence="9">
    <location>
        <begin position="153"/>
        <end position="171"/>
    </location>
</feature>
<evidence type="ECO:0000256" key="1">
    <source>
        <dbReference type="ARBA" id="ARBA00004141"/>
    </source>
</evidence>
<dbReference type="InterPro" id="IPR050360">
    <property type="entry name" value="MFS_Sugar_Transporters"/>
</dbReference>